<dbReference type="Proteomes" id="UP000594262">
    <property type="component" value="Unplaced"/>
</dbReference>
<accession>A0A7M5XN52</accession>
<sequence>MASDNVSKTMKIISTVSLGHLAGITAFKSSCIQPALEEQEDVPAAAKTMSCILKRSSVLPIISIVSSASSLYVYYKSYGTKSEDEFYLISSLMIGGLVPYTAWMLLPINQHFLSEGETFEHSDEKWKFLMKDWKKWHLPRSVVCASLFSMAVYKLVF</sequence>
<dbReference type="RefSeq" id="XP_066919155.1">
    <property type="nucleotide sequence ID" value="XM_067063054.1"/>
</dbReference>
<dbReference type="InterPro" id="IPR013901">
    <property type="entry name" value="Anthrone_oxy"/>
</dbReference>
<dbReference type="AlphaFoldDB" id="A0A7M5XN52"/>
<evidence type="ECO:0000313" key="2">
    <source>
        <dbReference type="EnsemblMetazoa" id="CLYHEMP026159.1"/>
    </source>
</evidence>
<dbReference type="Pfam" id="PF08592">
    <property type="entry name" value="Anthrone_oxy"/>
    <property type="match status" value="1"/>
</dbReference>
<dbReference type="GeneID" id="136806151"/>
<reference evidence="2" key="1">
    <citation type="submission" date="2021-01" db="UniProtKB">
        <authorList>
            <consortium name="EnsemblMetazoa"/>
        </authorList>
    </citation>
    <scope>IDENTIFICATION</scope>
</reference>
<keyword evidence="1" id="KW-1133">Transmembrane helix</keyword>
<keyword evidence="1" id="KW-0472">Membrane</keyword>
<evidence type="ECO:0000256" key="1">
    <source>
        <dbReference type="SAM" id="Phobius"/>
    </source>
</evidence>
<evidence type="ECO:0000313" key="3">
    <source>
        <dbReference type="Proteomes" id="UP000594262"/>
    </source>
</evidence>
<keyword evidence="3" id="KW-1185">Reference proteome</keyword>
<name>A0A7M5XN52_9CNID</name>
<keyword evidence="1" id="KW-0812">Transmembrane</keyword>
<dbReference type="PANTHER" id="PTHR36535">
    <property type="entry name" value="YALI0E30327P"/>
    <property type="match status" value="1"/>
</dbReference>
<dbReference type="PANTHER" id="PTHR36535:SF1">
    <property type="entry name" value="DUF1772 DOMAIN-CONTAINING PROTEIN"/>
    <property type="match status" value="1"/>
</dbReference>
<proteinExistence type="predicted"/>
<dbReference type="EnsemblMetazoa" id="CLYHEMT026159.1">
    <property type="protein sequence ID" value="CLYHEMP026159.1"/>
    <property type="gene ID" value="CLYHEMG026159"/>
</dbReference>
<feature type="transmembrane region" description="Helical" evidence="1">
    <location>
        <begin position="87"/>
        <end position="106"/>
    </location>
</feature>
<organism evidence="2 3">
    <name type="scientific">Clytia hemisphaerica</name>
    <dbReference type="NCBI Taxonomy" id="252671"/>
    <lineage>
        <taxon>Eukaryota</taxon>
        <taxon>Metazoa</taxon>
        <taxon>Cnidaria</taxon>
        <taxon>Hydrozoa</taxon>
        <taxon>Hydroidolina</taxon>
        <taxon>Leptothecata</taxon>
        <taxon>Obeliida</taxon>
        <taxon>Clytiidae</taxon>
        <taxon>Clytia</taxon>
    </lineage>
</organism>
<protein>
    <submittedName>
        <fullName evidence="2">Uncharacterized protein</fullName>
    </submittedName>
</protein>